<dbReference type="AlphaFoldDB" id="A0A2D3VLG3"/>
<dbReference type="InterPro" id="IPR038607">
    <property type="entry name" value="PhoD-like_sf"/>
</dbReference>
<dbReference type="InterPro" id="IPR052900">
    <property type="entry name" value="Phospholipid_Metab_Enz"/>
</dbReference>
<sequence length="617" mass="69329">MHLNNVAQWATVISSLLLRGLAFVFLRWIPGHPFPPLIYTLFATYIPAFWYTATHTSPLSVVSDRVVITEKENVPEDVVHVDGRYVDGPVADPGKELVVEEEIEVEEKDAQRLMTLLTGLPSPTSLIWSVVTCLINLVLVGMVADLVWRAHYFYPSHDLSMARVGYVSDTTAKILVREPDVARFPVFASYRLADGDDAEDAWKSAGSITWMDNRTDFTDTLTLTGLQPDSRYQYTANNHTGFFTTAPPIGRISTRADKGDSFTFVHSSCIKLNFPYNPLSHPLSAAGLKHLTQAISGLGAQFMLFLGDFIYIDVPRRKGVDLESYRRDYRQVYASPDWPQATEDLPWIHVYDDHEIANDWDKNTTAPFLSANDPYEHYHIAANPPAARSGETYFTFTQGPTTFFMLDTRRYRDPNDNTNGSDPITGEATKTMLGKHQLADLLEWLRRDEPAGVKWKIVISSVPFTKNWHVNAQDTWRGYLGERQIILEAMWDVGGGVVVLSGDRHEFAATAFPPPPPQIQEGGVEGKNWPLTATVHEFSVSPLNMFYLPITTYWESSTSRVYTSDVCLKYVRNGNSKVGAVSISEMGEGEGSRLMYRLFVDGKEEWRYAVTATPPDG</sequence>
<feature type="transmembrane region" description="Helical" evidence="1">
    <location>
        <begin position="126"/>
        <end position="148"/>
    </location>
</feature>
<dbReference type="EMBL" id="FJUY01000012">
    <property type="protein sequence ID" value="CZT22063.1"/>
    <property type="molecule type" value="Genomic_DNA"/>
</dbReference>
<dbReference type="CDD" id="cd07389">
    <property type="entry name" value="MPP_PhoD"/>
    <property type="match status" value="1"/>
</dbReference>
<name>A0A2D3VLG3_9PEZI</name>
<protein>
    <submittedName>
        <fullName evidence="3">Related to alkaline phosphatase family protein</fullName>
    </submittedName>
</protein>
<dbReference type="RefSeq" id="XP_023628952.1">
    <property type="nucleotide sequence ID" value="XM_023773184.1"/>
</dbReference>
<proteinExistence type="predicted"/>
<feature type="transmembrane region" description="Helical" evidence="1">
    <location>
        <begin position="36"/>
        <end position="53"/>
    </location>
</feature>
<evidence type="ECO:0000313" key="3">
    <source>
        <dbReference type="EMBL" id="CZT22063.1"/>
    </source>
</evidence>
<keyword evidence="1" id="KW-0812">Transmembrane</keyword>
<dbReference type="PANTHER" id="PTHR43606">
    <property type="entry name" value="PHOSPHATASE, PUTATIVE (AFU_ORTHOLOGUE AFUA_6G08710)-RELATED"/>
    <property type="match status" value="1"/>
</dbReference>
<dbReference type="Gene3D" id="3.60.21.70">
    <property type="entry name" value="PhoD-like phosphatase"/>
    <property type="match status" value="1"/>
</dbReference>
<dbReference type="SUPFAM" id="SSF56300">
    <property type="entry name" value="Metallo-dependent phosphatases"/>
    <property type="match status" value="1"/>
</dbReference>
<keyword evidence="1" id="KW-0472">Membrane</keyword>
<keyword evidence="1" id="KW-1133">Transmembrane helix</keyword>
<dbReference type="GeneID" id="35603039"/>
<dbReference type="InterPro" id="IPR018946">
    <property type="entry name" value="PhoD-like_MPP"/>
</dbReference>
<keyword evidence="4" id="KW-1185">Reference proteome</keyword>
<dbReference type="Proteomes" id="UP000225277">
    <property type="component" value="Unassembled WGS sequence"/>
</dbReference>
<organism evidence="3 4">
    <name type="scientific">Ramularia collo-cygni</name>
    <dbReference type="NCBI Taxonomy" id="112498"/>
    <lineage>
        <taxon>Eukaryota</taxon>
        <taxon>Fungi</taxon>
        <taxon>Dikarya</taxon>
        <taxon>Ascomycota</taxon>
        <taxon>Pezizomycotina</taxon>
        <taxon>Dothideomycetes</taxon>
        <taxon>Dothideomycetidae</taxon>
        <taxon>Mycosphaerellales</taxon>
        <taxon>Mycosphaerellaceae</taxon>
        <taxon>Ramularia</taxon>
    </lineage>
</organism>
<reference evidence="3 4" key="1">
    <citation type="submission" date="2016-03" db="EMBL/GenBank/DDBJ databases">
        <authorList>
            <person name="Ploux O."/>
        </authorList>
    </citation>
    <scope>NUCLEOTIDE SEQUENCE [LARGE SCALE GENOMIC DNA]</scope>
    <source>
        <strain evidence="3 4">URUG2</strain>
    </source>
</reference>
<dbReference type="PANTHER" id="PTHR43606:SF2">
    <property type="entry name" value="ALKALINE PHOSPHATASE FAMILY PROTEIN (AFU_ORTHOLOGUE AFUA_5G03860)"/>
    <property type="match status" value="1"/>
</dbReference>
<evidence type="ECO:0000259" key="2">
    <source>
        <dbReference type="Pfam" id="PF09423"/>
    </source>
</evidence>
<dbReference type="InterPro" id="IPR029052">
    <property type="entry name" value="Metallo-depent_PP-like"/>
</dbReference>
<feature type="transmembrane region" description="Helical" evidence="1">
    <location>
        <begin position="6"/>
        <end position="29"/>
    </location>
</feature>
<evidence type="ECO:0000313" key="4">
    <source>
        <dbReference type="Proteomes" id="UP000225277"/>
    </source>
</evidence>
<feature type="domain" description="PhoD-like phosphatase metallophosphatase" evidence="2">
    <location>
        <begin position="299"/>
        <end position="573"/>
    </location>
</feature>
<accession>A0A2D3VLG3</accession>
<dbReference type="Pfam" id="PF09423">
    <property type="entry name" value="PhoD"/>
    <property type="match status" value="1"/>
</dbReference>
<dbReference type="OrthoDB" id="2100241at2759"/>
<evidence type="ECO:0000256" key="1">
    <source>
        <dbReference type="SAM" id="Phobius"/>
    </source>
</evidence>
<gene>
    <name evidence="3" type="ORF">RCC_07933</name>
</gene>
<dbReference type="STRING" id="112498.A0A2D3VLG3"/>